<dbReference type="EMBL" id="CP003243">
    <property type="protein sequence ID" value="AFD00192.1"/>
    <property type="molecule type" value="Genomic_DNA"/>
</dbReference>
<reference evidence="1 3" key="1">
    <citation type="journal article" date="2012" name="J. Bacteriol.">
        <title>Complete genome sequence of a thermophilic methanogen, Methanocella conradii HZ254, isolated from Chinese rice field soil.</title>
        <authorList>
            <person name="Lu Z."/>
            <person name="Lu Y."/>
        </authorList>
    </citation>
    <scope>NUCLEOTIDE SEQUENCE [LARGE SCALE GENOMIC DNA]</scope>
    <source>
        <strain evidence="3">DSM 24694 / JCM 17849 / CGMCC 1.5162 / HZ254</strain>
        <strain evidence="1">HZ254</strain>
    </source>
</reference>
<evidence type="ECO:0000313" key="1">
    <source>
        <dbReference type="EMBL" id="AFD00185.1"/>
    </source>
</evidence>
<dbReference type="STRING" id="1041930.Mtc_1431"/>
<evidence type="ECO:0000313" key="2">
    <source>
        <dbReference type="EMBL" id="AFD00192.1"/>
    </source>
</evidence>
<dbReference type="KEGG" id="mez:Mtc_1431"/>
<dbReference type="Proteomes" id="UP000005233">
    <property type="component" value="Chromosome"/>
</dbReference>
<keyword evidence="3" id="KW-1185">Reference proteome</keyword>
<gene>
    <name evidence="1" type="ordered locus">Mtc_1431</name>
    <name evidence="2" type="ordered locus">Mtc_1440</name>
</gene>
<proteinExistence type="predicted"/>
<dbReference type="AlphaFoldDB" id="H8I4K6"/>
<protein>
    <submittedName>
        <fullName evidence="1">Uncharacterized protein</fullName>
    </submittedName>
</protein>
<dbReference type="KEGG" id="mez:Mtc_1440"/>
<organism evidence="1 3">
    <name type="scientific">Methanocella conradii (strain DSM 24694 / JCM 17849 / CGMCC 1.5162 / HZ254)</name>
    <dbReference type="NCBI Taxonomy" id="1041930"/>
    <lineage>
        <taxon>Archaea</taxon>
        <taxon>Methanobacteriati</taxon>
        <taxon>Methanobacteriota</taxon>
        <taxon>Stenosarchaea group</taxon>
        <taxon>Methanomicrobia</taxon>
        <taxon>Methanocellales</taxon>
        <taxon>Methanocellaceae</taxon>
        <taxon>Methanocella</taxon>
    </lineage>
</organism>
<sequence length="88" mass="10098">MAGLTITNKRIKYKIKIYHTTNFINTNFLLLYINRQERYNMARPCTIDIETTDLDNLENAPNPGEVCKISAYTPPISYTVGEALTCQH</sequence>
<evidence type="ECO:0000313" key="3">
    <source>
        <dbReference type="Proteomes" id="UP000005233"/>
    </source>
</evidence>
<reference evidence="1" key="2">
    <citation type="journal article" date="2012" name="PLoS ONE">
        <title>Methanocella conradii sp. nov., a thermophilic, obligate hydrogenotrophic methanogen, isolated from Chinese rice field soil.</title>
        <authorList>
            <person name="Lu Z."/>
            <person name="Lu Y."/>
        </authorList>
    </citation>
    <scope>NUCLEOTIDE SEQUENCE</scope>
    <source>
        <strain evidence="1">HZ254</strain>
    </source>
</reference>
<reference evidence="1" key="3">
    <citation type="journal article" date="2015" name="Environ. Microbiol. Rep.">
        <title>Comparative genomics of three Methanocellales strains reveal novel taxonomic and metabolic features.</title>
        <authorList>
            <person name="Lyu Z."/>
            <person name="Lu Y."/>
        </authorList>
    </citation>
    <scope>NUCLEOTIDE SEQUENCE</scope>
    <source>
        <strain evidence="1">HZ254</strain>
    </source>
</reference>
<dbReference type="EMBL" id="CP003243">
    <property type="protein sequence ID" value="AFD00185.1"/>
    <property type="molecule type" value="Genomic_DNA"/>
</dbReference>
<accession>H8I4K6</accession>
<name>H8I4K6_METCZ</name>
<dbReference type="HOGENOM" id="CLU_2461761_0_0_2"/>